<reference evidence="3" key="1">
    <citation type="submission" date="2023-03" db="EMBL/GenBank/DDBJ databases">
        <title>Massive genome expansion in bonnet fungi (Mycena s.s.) driven by repeated elements and novel gene families across ecological guilds.</title>
        <authorList>
            <consortium name="Lawrence Berkeley National Laboratory"/>
            <person name="Harder C.B."/>
            <person name="Miyauchi S."/>
            <person name="Viragh M."/>
            <person name="Kuo A."/>
            <person name="Thoen E."/>
            <person name="Andreopoulos B."/>
            <person name="Lu D."/>
            <person name="Skrede I."/>
            <person name="Drula E."/>
            <person name="Henrissat B."/>
            <person name="Morin E."/>
            <person name="Kohler A."/>
            <person name="Barry K."/>
            <person name="LaButti K."/>
            <person name="Morin E."/>
            <person name="Salamov A."/>
            <person name="Lipzen A."/>
            <person name="Mereny Z."/>
            <person name="Hegedus B."/>
            <person name="Baldrian P."/>
            <person name="Stursova M."/>
            <person name="Weitz H."/>
            <person name="Taylor A."/>
            <person name="Grigoriev I.V."/>
            <person name="Nagy L.G."/>
            <person name="Martin F."/>
            <person name="Kauserud H."/>
        </authorList>
    </citation>
    <scope>NUCLEOTIDE SEQUENCE</scope>
    <source>
        <strain evidence="3">CBHHK200</strain>
    </source>
</reference>
<dbReference type="Pfam" id="PF01693">
    <property type="entry name" value="Cauli_VI"/>
    <property type="match status" value="1"/>
</dbReference>
<feature type="region of interest" description="Disordered" evidence="1">
    <location>
        <begin position="93"/>
        <end position="135"/>
    </location>
</feature>
<proteinExistence type="predicted"/>
<dbReference type="AlphaFoldDB" id="A0AAD6SZL9"/>
<feature type="domain" description="Ribonuclease H1 N-terminal" evidence="2">
    <location>
        <begin position="251"/>
        <end position="293"/>
    </location>
</feature>
<evidence type="ECO:0000313" key="3">
    <source>
        <dbReference type="EMBL" id="KAJ7034647.1"/>
    </source>
</evidence>
<name>A0AAD6SZL9_9AGAR</name>
<dbReference type="InterPro" id="IPR011320">
    <property type="entry name" value="RNase_H1_N"/>
</dbReference>
<dbReference type="InterPro" id="IPR009027">
    <property type="entry name" value="Ribosomal_bL9/RNase_H1_N"/>
</dbReference>
<dbReference type="SUPFAM" id="SSF55658">
    <property type="entry name" value="L9 N-domain-like"/>
    <property type="match status" value="1"/>
</dbReference>
<organism evidence="3 4">
    <name type="scientific">Mycena alexandri</name>
    <dbReference type="NCBI Taxonomy" id="1745969"/>
    <lineage>
        <taxon>Eukaryota</taxon>
        <taxon>Fungi</taxon>
        <taxon>Dikarya</taxon>
        <taxon>Basidiomycota</taxon>
        <taxon>Agaricomycotina</taxon>
        <taxon>Agaricomycetes</taxon>
        <taxon>Agaricomycetidae</taxon>
        <taxon>Agaricales</taxon>
        <taxon>Marasmiineae</taxon>
        <taxon>Mycenaceae</taxon>
        <taxon>Mycena</taxon>
    </lineage>
</organism>
<evidence type="ECO:0000313" key="4">
    <source>
        <dbReference type="Proteomes" id="UP001218188"/>
    </source>
</evidence>
<protein>
    <recommendedName>
        <fullName evidence="2">Ribonuclease H1 N-terminal domain-containing protein</fullName>
    </recommendedName>
</protein>
<sequence length="313" mass="34049">MAPHDLTVSELADLIAPANHPQRLSADELEALTSHLSEAQLDDVIRRLGVGVFVRQLPPTFHRVFLAAQRVERDLSSNYDEDIDDLIHDFNEQSLETSTPPPSSPEPPVTPPRARQAQSTPSTPQTGPQYKYTSPTATGRTVSWFQAGALTQGVQGASVRTVRGHPSRSRSTRKAAAYTIFFGGEIGVFASWADVEPRIKGHGLAIYGGYTTTRETRVGLVIQPPPPYNAGPPIPSQLHDNPLNAGTDNTKWYAVCCGVAPGVYRSWLECSLNVSGVKNSLHGAYDTRAEAEEAFNSALRQGWVKTIVREPVS</sequence>
<feature type="compositionally biased region" description="Polar residues" evidence="1">
    <location>
        <begin position="116"/>
        <end position="135"/>
    </location>
</feature>
<dbReference type="Gene3D" id="3.40.970.10">
    <property type="entry name" value="Ribonuclease H1, N-terminal domain"/>
    <property type="match status" value="1"/>
</dbReference>
<evidence type="ECO:0000256" key="1">
    <source>
        <dbReference type="SAM" id="MobiDB-lite"/>
    </source>
</evidence>
<feature type="compositionally biased region" description="Pro residues" evidence="1">
    <location>
        <begin position="99"/>
        <end position="111"/>
    </location>
</feature>
<keyword evidence="4" id="KW-1185">Reference proteome</keyword>
<gene>
    <name evidence="3" type="ORF">C8F04DRAFT_1182926</name>
</gene>
<accession>A0AAD6SZL9</accession>
<dbReference type="EMBL" id="JARJCM010000055">
    <property type="protein sequence ID" value="KAJ7034647.1"/>
    <property type="molecule type" value="Genomic_DNA"/>
</dbReference>
<comment type="caution">
    <text evidence="3">The sequence shown here is derived from an EMBL/GenBank/DDBJ whole genome shotgun (WGS) entry which is preliminary data.</text>
</comment>
<evidence type="ECO:0000259" key="2">
    <source>
        <dbReference type="Pfam" id="PF01693"/>
    </source>
</evidence>
<dbReference type="InterPro" id="IPR037056">
    <property type="entry name" value="RNase_H1_N_sf"/>
</dbReference>
<dbReference type="Proteomes" id="UP001218188">
    <property type="component" value="Unassembled WGS sequence"/>
</dbReference>